<dbReference type="PROSITE" id="PS51740">
    <property type="entry name" value="SPOVT_ABRB"/>
    <property type="match status" value="1"/>
</dbReference>
<organism evidence="2 3">
    <name type="scientific">Halolamina pelagica</name>
    <dbReference type="NCBI Taxonomy" id="699431"/>
    <lineage>
        <taxon>Archaea</taxon>
        <taxon>Methanobacteriati</taxon>
        <taxon>Methanobacteriota</taxon>
        <taxon>Stenosarchaea group</taxon>
        <taxon>Halobacteria</taxon>
        <taxon>Halobacteriales</taxon>
        <taxon>Haloferacaceae</taxon>
    </lineage>
</organism>
<keyword evidence="3" id="KW-1185">Reference proteome</keyword>
<reference evidence="3" key="1">
    <citation type="submission" date="2016-10" db="EMBL/GenBank/DDBJ databases">
        <authorList>
            <person name="Varghese N."/>
            <person name="Submissions S."/>
        </authorList>
    </citation>
    <scope>NUCLEOTIDE SEQUENCE [LARGE SCALE GENOMIC DNA]</scope>
    <source>
        <strain evidence="3">CGMCC 1.10329</strain>
    </source>
</reference>
<dbReference type="GO" id="GO:0003677">
    <property type="term" value="F:DNA binding"/>
    <property type="evidence" value="ECO:0007669"/>
    <property type="project" value="InterPro"/>
</dbReference>
<accession>A0A1I5W5Q9</accession>
<protein>
    <recommendedName>
        <fullName evidence="1">SpoVT-AbrB domain-containing protein</fullName>
    </recommendedName>
</protein>
<dbReference type="Proteomes" id="UP000183769">
    <property type="component" value="Unassembled WGS sequence"/>
</dbReference>
<evidence type="ECO:0000313" key="3">
    <source>
        <dbReference type="Proteomes" id="UP000183769"/>
    </source>
</evidence>
<evidence type="ECO:0000313" key="2">
    <source>
        <dbReference type="EMBL" id="SFQ14993.1"/>
    </source>
</evidence>
<evidence type="ECO:0000259" key="1">
    <source>
        <dbReference type="PROSITE" id="PS51740"/>
    </source>
</evidence>
<dbReference type="AlphaFoldDB" id="A0A1I5W5Q9"/>
<dbReference type="InterPro" id="IPR037914">
    <property type="entry name" value="SpoVT-AbrB_sf"/>
</dbReference>
<dbReference type="RefSeq" id="WP_074880725.1">
    <property type="nucleotide sequence ID" value="NZ_FOXI01000023.1"/>
</dbReference>
<gene>
    <name evidence="2" type="ORF">SAMN05216277_12315</name>
</gene>
<dbReference type="OrthoDB" id="338484at2157"/>
<name>A0A1I5W5Q9_9EURY</name>
<sequence length="71" mass="8350">MAMDEQNIIEKKINRDSERNQILELDTRGRVTIPSSLRSRYGIDPEDDKEYWIELSIDSIEVREPANRGDE</sequence>
<dbReference type="Gene3D" id="2.10.260.10">
    <property type="match status" value="1"/>
</dbReference>
<proteinExistence type="predicted"/>
<dbReference type="SUPFAM" id="SSF89447">
    <property type="entry name" value="AbrB/MazE/MraZ-like"/>
    <property type="match status" value="1"/>
</dbReference>
<feature type="domain" description="SpoVT-AbrB" evidence="1">
    <location>
        <begin position="20"/>
        <end position="67"/>
    </location>
</feature>
<dbReference type="EMBL" id="FOXI01000023">
    <property type="protein sequence ID" value="SFQ14993.1"/>
    <property type="molecule type" value="Genomic_DNA"/>
</dbReference>
<dbReference type="InterPro" id="IPR007159">
    <property type="entry name" value="SpoVT-AbrB_dom"/>
</dbReference>